<evidence type="ECO:0000256" key="1">
    <source>
        <dbReference type="SAM" id="Phobius"/>
    </source>
</evidence>
<dbReference type="InterPro" id="IPR012902">
    <property type="entry name" value="N_methyl_site"/>
</dbReference>
<keyword evidence="1" id="KW-1133">Transmembrane helix</keyword>
<dbReference type="RefSeq" id="WP_088274849.1">
    <property type="nucleotide sequence ID" value="NZ_FNVE01000004.1"/>
</dbReference>
<evidence type="ECO:0000313" key="3">
    <source>
        <dbReference type="EMBL" id="SEG18260.1"/>
    </source>
</evidence>
<dbReference type="InterPro" id="IPR054402">
    <property type="entry name" value="Tt1218-like_dom"/>
</dbReference>
<sequence length="174" mass="18585">MSCVAASSRRQRGVGMLEVLVALLIVAFGALGYAGLQLTALRNSTDANDRAHAAMIAQDAIERIKVNPAEAEYYANSTNWPESAVGESGGPDDWKGCMTSICESDEMAIWDIKQLVWAASFSLPGGRVMALDCAFNSLGCVVVSWEDQEPSQCISNTGINTADDSKCLVMEISL</sequence>
<evidence type="ECO:0000259" key="2">
    <source>
        <dbReference type="Pfam" id="PF22150"/>
    </source>
</evidence>
<dbReference type="Pfam" id="PF22150">
    <property type="entry name" value="Tt1218-like"/>
    <property type="match status" value="1"/>
</dbReference>
<proteinExistence type="predicted"/>
<dbReference type="Proteomes" id="UP000243518">
    <property type="component" value="Unassembled WGS sequence"/>
</dbReference>
<feature type="transmembrane region" description="Helical" evidence="1">
    <location>
        <begin position="17"/>
        <end position="36"/>
    </location>
</feature>
<name>A0AAQ1G6J6_9GAMM</name>
<dbReference type="InterPro" id="IPR013362">
    <property type="entry name" value="Pilus_4_PilV"/>
</dbReference>
<dbReference type="NCBIfam" id="TIGR02532">
    <property type="entry name" value="IV_pilin_GFxxxE"/>
    <property type="match status" value="1"/>
</dbReference>
<keyword evidence="1" id="KW-0812">Transmembrane</keyword>
<reference evidence="3 4" key="1">
    <citation type="submission" date="2016-10" db="EMBL/GenBank/DDBJ databases">
        <authorList>
            <person name="Varghese N."/>
            <person name="Submissions S."/>
        </authorList>
    </citation>
    <scope>NUCLEOTIDE SEQUENCE [LARGE SCALE GENOMIC DNA]</scope>
    <source>
        <strain evidence="3 4">CECT 8317</strain>
    </source>
</reference>
<dbReference type="NCBIfam" id="TIGR02523">
    <property type="entry name" value="type_IV_pilV"/>
    <property type="match status" value="1"/>
</dbReference>
<protein>
    <submittedName>
        <fullName evidence="3">Type IV pilus assembly protein PilV</fullName>
    </submittedName>
</protein>
<organism evidence="3 4">
    <name type="scientific">Halopseudomonas aestusnigri</name>
    <dbReference type="NCBI Taxonomy" id="857252"/>
    <lineage>
        <taxon>Bacteria</taxon>
        <taxon>Pseudomonadati</taxon>
        <taxon>Pseudomonadota</taxon>
        <taxon>Gammaproteobacteria</taxon>
        <taxon>Pseudomonadales</taxon>
        <taxon>Pseudomonadaceae</taxon>
        <taxon>Halopseudomonas</taxon>
    </lineage>
</organism>
<dbReference type="Pfam" id="PF07963">
    <property type="entry name" value="N_methyl"/>
    <property type="match status" value="1"/>
</dbReference>
<feature type="domain" description="Type IV pilin Tt1218-like" evidence="2">
    <location>
        <begin position="35"/>
        <end position="112"/>
    </location>
</feature>
<keyword evidence="4" id="KW-1185">Reference proteome</keyword>
<dbReference type="AlphaFoldDB" id="A0AAQ1G6J6"/>
<gene>
    <name evidence="3" type="ORF">SAMN05216586_10415</name>
</gene>
<accession>A0AAQ1G6J6</accession>
<keyword evidence="1" id="KW-0472">Membrane</keyword>
<dbReference type="EMBL" id="FNVE01000004">
    <property type="protein sequence ID" value="SEG18260.1"/>
    <property type="molecule type" value="Genomic_DNA"/>
</dbReference>
<comment type="caution">
    <text evidence="3">The sequence shown here is derived from an EMBL/GenBank/DDBJ whole genome shotgun (WGS) entry which is preliminary data.</text>
</comment>
<evidence type="ECO:0000313" key="4">
    <source>
        <dbReference type="Proteomes" id="UP000243518"/>
    </source>
</evidence>